<sequence>MEQQQKSQDEPPSPQRRPSAVNKTCKRRALFQITKVLWHLDIFRRSFRELYGHACMEESCIFCALKELFTALGSSQETALPPDALRKALAQSFYDQRRFQLGYMDDAAECFENILLRIHYHIANEEAEDMCNAKHCISHQKFAMTLVEQSVCGACGATSEPLPFTQMVHYVSASALTAQVKQYPSTGQADLFGQLLKKAGGMGDIRDCPSACGAKIQIRRTLMNRPEIVSVGIVWDSDRPTLDHIMALLSTLRTSLRLCDVFHGSFDLPNGSMPLQHQLVGVVTYYGKHYSTFFYHTKLKIWIYFDDANVREIGPKWEQVVEKCKRGRYQPLLLLFASPEGEPVDATTAPKTITKATKLSFCTSSAQSLSQSRRSLTPNPEKPLSNQGHRRAITPNPDPTIALAKPGLNSSINEYQNLAHYQTVIMAKAAEMYSTDDLNDQPSSPRSVTSKCELVRRDSGNWSGDRNSASSSSSTSLENPYQYFVGKIQNRIGNGFSGVPRSPNKSKDYTMNQFDLGYDSYSLSSNDSLPLQQNLKHNLQLAQIPEGHQTSHTSLKNGSKNSAVDEVERLCAEADQLLGKSEASEDLVLALSLCNLAAGKARAAMDAPYSNPQVASFARMKHNTCVMRARSLHKRLEEPLHSANKHGEGRHSREGSSCSNRGSQGSHSRQNSKDKTVQHSRQNSKELLDMSTQLTSLQSSPVDKSVKNIEIYATLPKNKKGLLSRSSNKTKQVIEDEEYMISERPGRSLQTKSKSNKKEGEKRARSEERGTKNTKEFVSNSLSKETKKPKVEEKEIKQGKKQHKIRRKLLMGGLIKRKNRSMPDLREDELQLKDPPKEKIISKDDSMVDSISSQSSLSGYLSEGHLESTGNPNLLRSKLMRKSFYTNKFLHFAKVPPPPPMRTSSQLSKTENNKQQNEWLSESQSLPYIHSCKEDVTYANGGMLLDKDNKNVMITQAQVHHNPEQNAVVNNVDDLGFPLPPYPSPLNSVCHSRQPSEEFPPPPPPPPPPPVLAVDEVDGVCPLMPMAQVKNEEEWVKELQLKQSAWSGNDNVGQDLDSKSIVKDLKNKFEQKSIIDNLITHAINNLPADGICETVVDEEEKKIEKELKGALSKTSFDNNDSKRKSGKKKNVTFCEQVVLVATAEEDEVDSYIPNPILERVLRSVLHKDTPVEQNREVTKSVIPLKRNDSGQFNRSNLSLKSYENNITEEKSNTEVKEELPPKAYRMSPVQQPPQTLSPIVQPKLKAPLPEQIQKPVESVKNYRMSPIQQTTPLNQSPLTQQKFKSPSSSQIANTMSNLSINSLDSIQSVQNQSLTTHKFYSNAQQTSIYPQQYQSLSPMGHQKSYLNNESHSLSYQQMNESKSSCSPVNSRSNQSSLERNQTTRQVNGVPSNCYPQQSPVDGRSGHFRYNGDNQTQHRFHGNQMSNLETNTQQYQTNPGSPRTLHPQKNLQYNVSNMEASGQHQNNENRSYNHGQTPQYQSQPHERLNNNNPSHLIDNRTCYPHQPSPVQVQHNNNNVQHQMSHAVSGDNRSTYIQTQQFDRLNTTHLNHDKTGFVQQGSPVTQQSDRLNNVSQYNSNCENNKTGYLQQGLSPNQAQQLERMAQHYENKTGGYIQQGLPINQSQQFANGPLNNNVTGDNKTNNLPQSSPSYTQNESRTSFSPQCSPIPPVSPHQTDNRPPGYPRNNVDVKMSPLSQHSPGMLQRQRSMVNGFHSMPYTRPDNVAHLPPAHPKKDLQSNFPRSQGETHSSSSLDRKQLQQHYSNQQDGNNPTLPSKNRPVNSVQRTSTVRRPMTVYEPQQLPPYQHPPAPVAFKQQQPRPNSQPRATTPNGTTVPANDPSRYTVYQQPPSPRLQDKCNMSRPSPCNLCRKKAVNHPSIYCSDCDFYMSRFKPKAQSTTC</sequence>
<feature type="region of interest" description="Disordered" evidence="3">
    <location>
        <begin position="1354"/>
        <end position="1419"/>
    </location>
</feature>
<feature type="compositionally biased region" description="Polar residues" evidence="3">
    <location>
        <begin position="1813"/>
        <end position="1834"/>
    </location>
</feature>
<keyword evidence="2" id="KW-0378">Hydrolase</keyword>
<feature type="compositionally biased region" description="Polar residues" evidence="3">
    <location>
        <begin position="1758"/>
        <end position="1788"/>
    </location>
</feature>
<feature type="compositionally biased region" description="Polar residues" evidence="3">
    <location>
        <begin position="1693"/>
        <end position="1708"/>
    </location>
</feature>
<dbReference type="SUPFAM" id="SSF54001">
    <property type="entry name" value="Cysteine proteinases"/>
    <property type="match status" value="1"/>
</dbReference>
<dbReference type="InterPro" id="IPR028889">
    <property type="entry name" value="USP"/>
</dbReference>
<feature type="compositionally biased region" description="Polar residues" evidence="3">
    <location>
        <begin position="1459"/>
        <end position="1493"/>
    </location>
</feature>
<accession>A0A8B8FW68</accession>
<reference evidence="6" key="1">
    <citation type="submission" date="2025-08" db="UniProtKB">
        <authorList>
            <consortium name="RefSeq"/>
        </authorList>
    </citation>
    <scope>IDENTIFICATION</scope>
    <source>
        <tissue evidence="6">Whole body</tissue>
    </source>
</reference>
<keyword evidence="5" id="KW-1185">Reference proteome</keyword>
<dbReference type="Gene3D" id="3.90.70.10">
    <property type="entry name" value="Cysteine proteinases"/>
    <property type="match status" value="1"/>
</dbReference>
<feature type="compositionally biased region" description="Polar residues" evidence="3">
    <location>
        <begin position="1354"/>
        <end position="1399"/>
    </location>
</feature>
<feature type="region of interest" description="Disordered" evidence="3">
    <location>
        <begin position="1"/>
        <end position="22"/>
    </location>
</feature>
<proteinExistence type="predicted"/>
<dbReference type="SUPFAM" id="SSF101447">
    <property type="entry name" value="Formin homology 2 domain (FH2 domain)"/>
    <property type="match status" value="1"/>
</dbReference>
<feature type="compositionally biased region" description="Basic and acidic residues" evidence="3">
    <location>
        <begin position="639"/>
        <end position="654"/>
    </location>
</feature>
<feature type="region of interest" description="Disordered" evidence="3">
    <location>
        <begin position="1623"/>
        <end position="1857"/>
    </location>
</feature>
<evidence type="ECO:0000256" key="3">
    <source>
        <dbReference type="SAM" id="MobiDB-lite"/>
    </source>
</evidence>
<feature type="compositionally biased region" description="Polar residues" evidence="3">
    <location>
        <begin position="440"/>
        <end position="450"/>
    </location>
</feature>
<feature type="region of interest" description="Disordered" evidence="3">
    <location>
        <begin position="639"/>
        <end position="683"/>
    </location>
</feature>
<feature type="region of interest" description="Disordered" evidence="3">
    <location>
        <begin position="895"/>
        <end position="917"/>
    </location>
</feature>
<evidence type="ECO:0000256" key="2">
    <source>
        <dbReference type="ARBA" id="ARBA00022801"/>
    </source>
</evidence>
<feature type="compositionally biased region" description="Pro residues" evidence="3">
    <location>
        <begin position="1799"/>
        <end position="1809"/>
    </location>
</feature>
<dbReference type="CTD" id="31339"/>
<evidence type="ECO:0000256" key="1">
    <source>
        <dbReference type="ARBA" id="ARBA00022786"/>
    </source>
</evidence>
<feature type="region of interest" description="Disordered" evidence="3">
    <location>
        <begin position="1459"/>
        <end position="1512"/>
    </location>
</feature>
<protein>
    <submittedName>
        <fullName evidence="6">Uncharacterized protein LOC112686593 isoform X1</fullName>
    </submittedName>
</protein>
<feature type="compositionally biased region" description="Low complexity" evidence="3">
    <location>
        <begin position="368"/>
        <end position="377"/>
    </location>
</feature>
<feature type="compositionally biased region" description="Pro residues" evidence="3">
    <location>
        <begin position="998"/>
        <end position="1008"/>
    </location>
</feature>
<dbReference type="PROSITE" id="PS50235">
    <property type="entry name" value="USP_3"/>
    <property type="match status" value="1"/>
</dbReference>
<organism evidence="5 6">
    <name type="scientific">Sipha flava</name>
    <name type="common">yellow sugarcane aphid</name>
    <dbReference type="NCBI Taxonomy" id="143950"/>
    <lineage>
        <taxon>Eukaryota</taxon>
        <taxon>Metazoa</taxon>
        <taxon>Ecdysozoa</taxon>
        <taxon>Arthropoda</taxon>
        <taxon>Hexapoda</taxon>
        <taxon>Insecta</taxon>
        <taxon>Pterygota</taxon>
        <taxon>Neoptera</taxon>
        <taxon>Paraneoptera</taxon>
        <taxon>Hemiptera</taxon>
        <taxon>Sternorrhyncha</taxon>
        <taxon>Aphidomorpha</taxon>
        <taxon>Aphidoidea</taxon>
        <taxon>Aphididae</taxon>
        <taxon>Sipha</taxon>
    </lineage>
</organism>
<feature type="domain" description="USP" evidence="4">
    <location>
        <begin position="19"/>
        <end position="339"/>
    </location>
</feature>
<name>A0A8B8FW68_9HEMI</name>
<dbReference type="GeneID" id="112686593"/>
<dbReference type="InterPro" id="IPR038765">
    <property type="entry name" value="Papain-like_cys_pep_sf"/>
</dbReference>
<keyword evidence="1" id="KW-0833">Ubl conjugation pathway</keyword>
<dbReference type="Proteomes" id="UP000694846">
    <property type="component" value="Unplaced"/>
</dbReference>
<evidence type="ECO:0000313" key="6">
    <source>
        <dbReference type="RefSeq" id="XP_025414743.1"/>
    </source>
</evidence>
<feature type="region of interest" description="Disordered" evidence="3">
    <location>
        <begin position="986"/>
        <end position="1008"/>
    </location>
</feature>
<feature type="compositionally biased region" description="Basic and acidic residues" evidence="3">
    <location>
        <begin position="784"/>
        <end position="798"/>
    </location>
</feature>
<feature type="compositionally biased region" description="Basic and acidic residues" evidence="3">
    <location>
        <begin position="756"/>
        <end position="775"/>
    </location>
</feature>
<feature type="compositionally biased region" description="Polar residues" evidence="3">
    <location>
        <begin position="1736"/>
        <end position="1751"/>
    </location>
</feature>
<dbReference type="RefSeq" id="XP_025414743.1">
    <property type="nucleotide sequence ID" value="XM_025558958.1"/>
</dbReference>
<dbReference type="OrthoDB" id="205782at2759"/>
<feature type="region of interest" description="Disordered" evidence="3">
    <location>
        <begin position="368"/>
        <end position="396"/>
    </location>
</feature>
<feature type="compositionally biased region" description="Polar residues" evidence="3">
    <location>
        <begin position="902"/>
        <end position="917"/>
    </location>
</feature>
<feature type="compositionally biased region" description="Basic and acidic residues" evidence="3">
    <location>
        <begin position="671"/>
        <end position="683"/>
    </location>
</feature>
<evidence type="ECO:0000313" key="5">
    <source>
        <dbReference type="Proteomes" id="UP000694846"/>
    </source>
</evidence>
<feature type="compositionally biased region" description="Low complexity" evidence="3">
    <location>
        <begin position="1632"/>
        <end position="1643"/>
    </location>
</feature>
<feature type="compositionally biased region" description="Polar residues" evidence="3">
    <location>
        <begin position="1644"/>
        <end position="1664"/>
    </location>
</feature>
<feature type="region of interest" description="Disordered" evidence="3">
    <location>
        <begin position="1269"/>
        <end position="1290"/>
    </location>
</feature>
<dbReference type="CDD" id="cd02257">
    <property type="entry name" value="Peptidase_C19"/>
    <property type="match status" value="1"/>
</dbReference>
<dbReference type="PANTHER" id="PTHR22975:SF9">
    <property type="entry name" value="ECHINUS SPLICE FORM 3"/>
    <property type="match status" value="1"/>
</dbReference>
<feature type="compositionally biased region" description="Polar residues" evidence="3">
    <location>
        <begin position="655"/>
        <end position="669"/>
    </location>
</feature>
<gene>
    <name evidence="6" type="primary">LOC112686593</name>
</gene>
<dbReference type="InterPro" id="IPR052398">
    <property type="entry name" value="Ubiquitin_hydrolase_53/54"/>
</dbReference>
<dbReference type="PANTHER" id="PTHR22975">
    <property type="entry name" value="UBIQUITIN SPECIFIC PROTEINASE"/>
    <property type="match status" value="1"/>
</dbReference>
<feature type="region of interest" description="Disordered" evidence="3">
    <location>
        <begin position="734"/>
        <end position="804"/>
    </location>
</feature>
<feature type="region of interest" description="Disordered" evidence="3">
    <location>
        <begin position="436"/>
        <end position="477"/>
    </location>
</feature>
<dbReference type="GO" id="GO:0016787">
    <property type="term" value="F:hydrolase activity"/>
    <property type="evidence" value="ECO:0007669"/>
    <property type="project" value="UniProtKB-KW"/>
</dbReference>
<evidence type="ECO:0000259" key="4">
    <source>
        <dbReference type="PROSITE" id="PS50235"/>
    </source>
</evidence>